<organism evidence="2 5">
    <name type="scientific">Clostridium botulinum</name>
    <dbReference type="NCBI Taxonomy" id="1491"/>
    <lineage>
        <taxon>Bacteria</taxon>
        <taxon>Bacillati</taxon>
        <taxon>Bacillota</taxon>
        <taxon>Clostridia</taxon>
        <taxon>Eubacteriales</taxon>
        <taxon>Clostridiaceae</taxon>
        <taxon>Clostridium</taxon>
    </lineage>
</organism>
<dbReference type="RefSeq" id="WP_053342796.1">
    <property type="nucleotide sequence ID" value="NZ_JACBBZ010000002.1"/>
</dbReference>
<evidence type="ECO:0000313" key="5">
    <source>
        <dbReference type="Proteomes" id="UP000476820"/>
    </source>
</evidence>
<evidence type="ECO:0000313" key="2">
    <source>
        <dbReference type="EMBL" id="NFF87422.1"/>
    </source>
</evidence>
<dbReference type="Proteomes" id="UP000473681">
    <property type="component" value="Unassembled WGS sequence"/>
</dbReference>
<protein>
    <submittedName>
        <fullName evidence="2">DUF1659 domain-containing protein</fullName>
    </submittedName>
</protein>
<proteinExistence type="predicted"/>
<name>A0A0M1LDQ6_CLOBO</name>
<reference evidence="4 5" key="1">
    <citation type="submission" date="2019-04" db="EMBL/GenBank/DDBJ databases">
        <title>Genome sequencing of Clostridium botulinum Groups I-IV and Clostridium butyricum.</title>
        <authorList>
            <person name="Brunt J."/>
            <person name="Van Vliet A.H.M."/>
            <person name="Stringer S.C."/>
            <person name="Carter A.T."/>
            <person name="Peck M.W."/>
        </authorList>
    </citation>
    <scope>NUCLEOTIDE SEQUENCE [LARGE SCALE GENOMIC DNA]</scope>
    <source>
        <strain evidence="2 5">1605</strain>
        <strain evidence="3 4">CB-K-33E</strain>
    </source>
</reference>
<dbReference type="EMBL" id="SWOV01000011">
    <property type="protein sequence ID" value="NFF87422.1"/>
    <property type="molecule type" value="Genomic_DNA"/>
</dbReference>
<dbReference type="Proteomes" id="UP000476820">
    <property type="component" value="Unassembled WGS sequence"/>
</dbReference>
<evidence type="ECO:0000313" key="3">
    <source>
        <dbReference type="EMBL" id="NFN34693.1"/>
    </source>
</evidence>
<dbReference type="InterPro" id="IPR012454">
    <property type="entry name" value="DUF1659"/>
</dbReference>
<accession>A0A0M1LDQ6</accession>
<dbReference type="AlphaFoldDB" id="A0A0M1LDQ6"/>
<dbReference type="EMBL" id="SWVK01000006">
    <property type="protein sequence ID" value="NFN34693.1"/>
    <property type="molecule type" value="Genomic_DNA"/>
</dbReference>
<comment type="caution">
    <text evidence="2">The sequence shown here is derived from an EMBL/GenBank/DDBJ whole genome shotgun (WGS) entry which is preliminary data.</text>
</comment>
<sequence length="75" mass="8525">MAISKIQTGYTLGIEVQKGEDKSGDPIYTKKNFSSINPKRTPEELWEVAEALEKVLANECRNFFLTDTSKLMKEI</sequence>
<evidence type="ECO:0000313" key="4">
    <source>
        <dbReference type="Proteomes" id="UP000473681"/>
    </source>
</evidence>
<evidence type="ECO:0000259" key="1">
    <source>
        <dbReference type="Pfam" id="PF07872"/>
    </source>
</evidence>
<gene>
    <name evidence="2" type="ORF">FC774_05980</name>
    <name evidence="3" type="ORF">FDB51_05990</name>
</gene>
<dbReference type="Pfam" id="PF07872">
    <property type="entry name" value="DUF1659"/>
    <property type="match status" value="1"/>
</dbReference>
<dbReference type="OrthoDB" id="1936913at2"/>
<feature type="domain" description="DUF1659" evidence="1">
    <location>
        <begin position="2"/>
        <end position="72"/>
    </location>
</feature>